<dbReference type="InterPro" id="IPR036563">
    <property type="entry name" value="MoaE_sf"/>
</dbReference>
<dbReference type="GeneID" id="66951635"/>
<evidence type="ECO:0000256" key="9">
    <source>
        <dbReference type="ARBA" id="ARBA00030407"/>
    </source>
</evidence>
<accession>A0A2A5T476</accession>
<dbReference type="GO" id="GO:0030366">
    <property type="term" value="F:molybdopterin synthase activity"/>
    <property type="evidence" value="ECO:0007669"/>
    <property type="project" value="UniProtKB-EC"/>
</dbReference>
<organism evidence="13 14">
    <name type="scientific">Candidatus Enterovibrio escicola</name>
    <dbReference type="NCBI Taxonomy" id="1927127"/>
    <lineage>
        <taxon>Bacteria</taxon>
        <taxon>Pseudomonadati</taxon>
        <taxon>Pseudomonadota</taxon>
        <taxon>Gammaproteobacteria</taxon>
        <taxon>Vibrionales</taxon>
        <taxon>Vibrionaceae</taxon>
        <taxon>Enterovibrio</taxon>
    </lineage>
</organism>
<comment type="catalytic activity">
    <reaction evidence="12">
        <text>2 [molybdopterin-synthase sulfur-carrier protein]-C-terminal-Gly-aminoethanethioate + cyclic pyranopterin phosphate + H2O = molybdopterin + 2 [molybdopterin-synthase sulfur-carrier protein]-C-terminal Gly-Gly + 2 H(+)</text>
        <dbReference type="Rhea" id="RHEA:26333"/>
        <dbReference type="Rhea" id="RHEA-COMP:12202"/>
        <dbReference type="Rhea" id="RHEA-COMP:19907"/>
        <dbReference type="ChEBI" id="CHEBI:15377"/>
        <dbReference type="ChEBI" id="CHEBI:15378"/>
        <dbReference type="ChEBI" id="CHEBI:58698"/>
        <dbReference type="ChEBI" id="CHEBI:59648"/>
        <dbReference type="ChEBI" id="CHEBI:90778"/>
        <dbReference type="ChEBI" id="CHEBI:232372"/>
        <dbReference type="EC" id="2.8.1.12"/>
    </reaction>
</comment>
<name>A0A2A5T476_9GAMM</name>
<dbReference type="EC" id="2.8.1.12" evidence="3"/>
<evidence type="ECO:0000256" key="12">
    <source>
        <dbReference type="ARBA" id="ARBA00049878"/>
    </source>
</evidence>
<dbReference type="Gene3D" id="3.90.1170.40">
    <property type="entry name" value="Molybdopterin biosynthesis MoaE subunit"/>
    <property type="match status" value="1"/>
</dbReference>
<dbReference type="Pfam" id="PF02391">
    <property type="entry name" value="MoaE"/>
    <property type="match status" value="1"/>
</dbReference>
<evidence type="ECO:0000256" key="1">
    <source>
        <dbReference type="ARBA" id="ARBA00005046"/>
    </source>
</evidence>
<evidence type="ECO:0000256" key="6">
    <source>
        <dbReference type="ARBA" id="ARBA00023150"/>
    </source>
</evidence>
<dbReference type="EMBL" id="NBYY01000013">
    <property type="protein sequence ID" value="PCS22954.1"/>
    <property type="molecule type" value="Genomic_DNA"/>
</dbReference>
<dbReference type="PANTHER" id="PTHR23404">
    <property type="entry name" value="MOLYBDOPTERIN SYNTHASE RELATED"/>
    <property type="match status" value="1"/>
</dbReference>
<evidence type="ECO:0000313" key="13">
    <source>
        <dbReference type="EMBL" id="PCS22954.1"/>
    </source>
</evidence>
<evidence type="ECO:0000256" key="3">
    <source>
        <dbReference type="ARBA" id="ARBA00011950"/>
    </source>
</evidence>
<dbReference type="OrthoDB" id="9803224at2"/>
<evidence type="ECO:0000256" key="11">
    <source>
        <dbReference type="ARBA" id="ARBA00032474"/>
    </source>
</evidence>
<evidence type="ECO:0000256" key="2">
    <source>
        <dbReference type="ARBA" id="ARBA00005426"/>
    </source>
</evidence>
<evidence type="ECO:0000256" key="8">
    <source>
        <dbReference type="ARBA" id="ARBA00029745"/>
    </source>
</evidence>
<comment type="subunit">
    <text evidence="7">Heterotetramer of 2 MoaD subunits and 2 MoaE subunits. Also stable as homodimer. The enzyme changes between these two forms during catalysis.</text>
</comment>
<reference evidence="14" key="1">
    <citation type="submission" date="2017-04" db="EMBL/GenBank/DDBJ databases">
        <title>Genome evolution of the luminous symbionts of deep sea anglerfish.</title>
        <authorList>
            <person name="Hendry T.A."/>
        </authorList>
    </citation>
    <scope>NUCLEOTIDE SEQUENCE [LARGE SCALE GENOMIC DNA]</scope>
</reference>
<proteinExistence type="inferred from homology"/>
<dbReference type="Proteomes" id="UP000219020">
    <property type="component" value="Unassembled WGS sequence"/>
</dbReference>
<dbReference type="RefSeq" id="WP_097356415.1">
    <property type="nucleotide sequence ID" value="NZ_CAWNJE010000031.1"/>
</dbReference>
<gene>
    <name evidence="13" type="ORF">BTN49_1512</name>
</gene>
<protein>
    <recommendedName>
        <fullName evidence="4">Molybdopterin synthase catalytic subunit</fullName>
        <ecNumber evidence="3">2.8.1.12</ecNumber>
    </recommendedName>
    <alternativeName>
        <fullName evidence="10">MPT synthase subunit 2</fullName>
    </alternativeName>
    <alternativeName>
        <fullName evidence="8">Molybdenum cofactor biosynthesis protein E</fullName>
    </alternativeName>
    <alternativeName>
        <fullName evidence="9">Molybdopterin-converting factor large subunit</fullName>
    </alternativeName>
    <alternativeName>
        <fullName evidence="11">Molybdopterin-converting factor subunit 2</fullName>
    </alternativeName>
</protein>
<dbReference type="SUPFAM" id="SSF54690">
    <property type="entry name" value="Molybdopterin synthase subunit MoaE"/>
    <property type="match status" value="1"/>
</dbReference>
<dbReference type="AlphaFoldDB" id="A0A2A5T476"/>
<dbReference type="CDD" id="cd00756">
    <property type="entry name" value="MoaE"/>
    <property type="match status" value="1"/>
</dbReference>
<dbReference type="NCBIfam" id="NF007959">
    <property type="entry name" value="PRK10678.1"/>
    <property type="match status" value="1"/>
</dbReference>
<evidence type="ECO:0000256" key="4">
    <source>
        <dbReference type="ARBA" id="ARBA00013858"/>
    </source>
</evidence>
<dbReference type="GO" id="GO:0006777">
    <property type="term" value="P:Mo-molybdopterin cofactor biosynthetic process"/>
    <property type="evidence" value="ECO:0007669"/>
    <property type="project" value="UniProtKB-KW"/>
</dbReference>
<dbReference type="UniPathway" id="UPA00344"/>
<keyword evidence="5" id="KW-0808">Transferase</keyword>
<keyword evidence="14" id="KW-1185">Reference proteome</keyword>
<evidence type="ECO:0000256" key="10">
    <source>
        <dbReference type="ARBA" id="ARBA00030781"/>
    </source>
</evidence>
<comment type="caution">
    <text evidence="13">The sequence shown here is derived from an EMBL/GenBank/DDBJ whole genome shotgun (WGS) entry which is preliminary data.</text>
</comment>
<keyword evidence="6" id="KW-0501">Molybdenum cofactor biosynthesis</keyword>
<sequence>MISVQSADFSVEKECRWLNNNASDGAIVTFIGKVRDMNFGDNITTLRLEHYRGMTENSLKDICNEAKWRWQLGKVRVIHRVGTLDIGDQIVFVGVSSVHRKVAFEACAFIMDLLKTKAMFWKKECLVDNERWIEVCDSDSEAAKRW</sequence>
<comment type="similarity">
    <text evidence="2">Belongs to the MoaE family.</text>
</comment>
<evidence type="ECO:0000313" key="14">
    <source>
        <dbReference type="Proteomes" id="UP000219020"/>
    </source>
</evidence>
<evidence type="ECO:0000256" key="7">
    <source>
        <dbReference type="ARBA" id="ARBA00026066"/>
    </source>
</evidence>
<evidence type="ECO:0000256" key="5">
    <source>
        <dbReference type="ARBA" id="ARBA00022679"/>
    </source>
</evidence>
<dbReference type="InterPro" id="IPR003448">
    <property type="entry name" value="Mopterin_biosynth_MoaE"/>
</dbReference>
<dbReference type="FunFam" id="3.90.1170.40:FF:000001">
    <property type="entry name" value="Molybdopterin synthase catalytic subunit MoaE"/>
    <property type="match status" value="1"/>
</dbReference>
<comment type="pathway">
    <text evidence="1">Cofactor biosynthesis; molybdopterin biosynthesis.</text>
</comment>